<dbReference type="PANTHER" id="PTHR24421">
    <property type="entry name" value="NITRATE/NITRITE SENSOR PROTEIN NARX-RELATED"/>
    <property type="match status" value="1"/>
</dbReference>
<dbReference type="InterPro" id="IPR016380">
    <property type="entry name" value="Sig_transdc_His_kin_NarX/NarQ"/>
</dbReference>
<dbReference type="Pfam" id="PF07730">
    <property type="entry name" value="HisKA_3"/>
    <property type="match status" value="1"/>
</dbReference>
<evidence type="ECO:0000256" key="6">
    <source>
        <dbReference type="ARBA" id="ARBA00022679"/>
    </source>
</evidence>
<dbReference type="InterPro" id="IPR042295">
    <property type="entry name" value="NarX-like_N_sf"/>
</dbReference>
<dbReference type="GO" id="GO:0046983">
    <property type="term" value="F:protein dimerization activity"/>
    <property type="evidence" value="ECO:0007669"/>
    <property type="project" value="UniProtKB-UniRule"/>
</dbReference>
<feature type="domain" description="HAMP" evidence="16">
    <location>
        <begin position="175"/>
        <end position="227"/>
    </location>
</feature>
<dbReference type="OrthoDB" id="9811306at2"/>
<keyword evidence="8 14" id="KW-0547">Nucleotide-binding</keyword>
<evidence type="ECO:0000256" key="4">
    <source>
        <dbReference type="ARBA" id="ARBA00022519"/>
    </source>
</evidence>
<name>A0A1H6CE75_9VIBR</name>
<keyword evidence="9 14" id="KW-0418">Kinase</keyword>
<comment type="catalytic activity">
    <reaction evidence="1 14">
        <text>ATP + protein L-histidine = ADP + protein N-phospho-L-histidine.</text>
        <dbReference type="EC" id="2.7.13.3"/>
    </reaction>
</comment>
<dbReference type="CDD" id="cd22899">
    <property type="entry name" value="NarQ_sensor"/>
    <property type="match status" value="1"/>
</dbReference>
<comment type="subcellular location">
    <subcellularLocation>
        <location evidence="2">Cell inner membrane</location>
        <topology evidence="2">Multi-pass membrane protein</topology>
    </subcellularLocation>
</comment>
<evidence type="ECO:0000256" key="3">
    <source>
        <dbReference type="ARBA" id="ARBA00022475"/>
    </source>
</evidence>
<keyword evidence="5" id="KW-0597">Phosphoprotein</keyword>
<evidence type="ECO:0000256" key="15">
    <source>
        <dbReference type="SAM" id="Phobius"/>
    </source>
</evidence>
<keyword evidence="10 14" id="KW-0067">ATP-binding</keyword>
<dbReference type="InterPro" id="IPR003660">
    <property type="entry name" value="HAMP_dom"/>
</dbReference>
<dbReference type="PIRSF" id="PIRSF003167">
    <property type="entry name" value="STHK_NarX/NarQ"/>
    <property type="match status" value="1"/>
</dbReference>
<dbReference type="InterPro" id="IPR050482">
    <property type="entry name" value="Sensor_HK_TwoCompSys"/>
</dbReference>
<evidence type="ECO:0000256" key="2">
    <source>
        <dbReference type="ARBA" id="ARBA00004429"/>
    </source>
</evidence>
<dbReference type="InterPro" id="IPR003594">
    <property type="entry name" value="HATPase_dom"/>
</dbReference>
<dbReference type="CDD" id="cd06225">
    <property type="entry name" value="HAMP"/>
    <property type="match status" value="1"/>
</dbReference>
<evidence type="ECO:0000259" key="16">
    <source>
        <dbReference type="PROSITE" id="PS50885"/>
    </source>
</evidence>
<dbReference type="SUPFAM" id="SSF55874">
    <property type="entry name" value="ATPase domain of HSP90 chaperone/DNA topoisomerase II/histidine kinase"/>
    <property type="match status" value="1"/>
</dbReference>
<keyword evidence="3 14" id="KW-1003">Cell membrane</keyword>
<protein>
    <recommendedName>
        <fullName evidence="14">Sensor protein</fullName>
        <ecNumber evidence="14">2.7.13.3</ecNumber>
    </recommendedName>
</protein>
<keyword evidence="6 14" id="KW-0808">Transferase</keyword>
<dbReference type="SMART" id="SM00387">
    <property type="entry name" value="HATPase_c"/>
    <property type="match status" value="1"/>
</dbReference>
<evidence type="ECO:0000256" key="7">
    <source>
        <dbReference type="ARBA" id="ARBA00022692"/>
    </source>
</evidence>
<feature type="transmembrane region" description="Helical" evidence="15">
    <location>
        <begin position="151"/>
        <end position="173"/>
    </location>
</feature>
<keyword evidence="4 14" id="KW-0997">Cell inner membrane</keyword>
<evidence type="ECO:0000256" key="8">
    <source>
        <dbReference type="ARBA" id="ARBA00022741"/>
    </source>
</evidence>
<dbReference type="Gene3D" id="3.30.565.10">
    <property type="entry name" value="Histidine kinase-like ATPase, C-terminal domain"/>
    <property type="match status" value="1"/>
</dbReference>
<dbReference type="PANTHER" id="PTHR24421:SF10">
    <property type="entry name" value="NITRATE_NITRITE SENSOR PROTEIN NARQ"/>
    <property type="match status" value="1"/>
</dbReference>
<reference evidence="18" key="1">
    <citation type="submission" date="2016-10" db="EMBL/GenBank/DDBJ databases">
        <authorList>
            <person name="Varghese N."/>
            <person name="Submissions S."/>
        </authorList>
    </citation>
    <scope>NUCLEOTIDE SEQUENCE [LARGE SCALE GENOMIC DNA]</scope>
    <source>
        <strain evidence="18">CGMCC 1.7062</strain>
    </source>
</reference>
<keyword evidence="18" id="KW-1185">Reference proteome</keyword>
<dbReference type="Gene3D" id="1.20.5.1930">
    <property type="match status" value="1"/>
</dbReference>
<dbReference type="GO" id="GO:0005886">
    <property type="term" value="C:plasma membrane"/>
    <property type="evidence" value="ECO:0007669"/>
    <property type="project" value="UniProtKB-SubCell"/>
</dbReference>
<evidence type="ECO:0000256" key="1">
    <source>
        <dbReference type="ARBA" id="ARBA00000085"/>
    </source>
</evidence>
<dbReference type="GO" id="GO:0000155">
    <property type="term" value="F:phosphorelay sensor kinase activity"/>
    <property type="evidence" value="ECO:0007669"/>
    <property type="project" value="UniProtKB-UniRule"/>
</dbReference>
<gene>
    <name evidence="17" type="ORF">SAMN04488244_13525</name>
</gene>
<evidence type="ECO:0000256" key="10">
    <source>
        <dbReference type="ARBA" id="ARBA00022840"/>
    </source>
</evidence>
<accession>A0A1H6CE75</accession>
<dbReference type="Proteomes" id="UP000236721">
    <property type="component" value="Unassembled WGS sequence"/>
</dbReference>
<dbReference type="Gene3D" id="1.20.120.960">
    <property type="entry name" value="Histidine kinase NarX, sensor domain"/>
    <property type="match status" value="1"/>
</dbReference>
<dbReference type="Pfam" id="PF02518">
    <property type="entry name" value="HATPase_c"/>
    <property type="match status" value="1"/>
</dbReference>
<dbReference type="EC" id="2.7.13.3" evidence="14"/>
<evidence type="ECO:0000256" key="12">
    <source>
        <dbReference type="ARBA" id="ARBA00023012"/>
    </source>
</evidence>
<dbReference type="EMBL" id="FNVG01000035">
    <property type="protein sequence ID" value="SEG70646.1"/>
    <property type="molecule type" value="Genomic_DNA"/>
</dbReference>
<dbReference type="Pfam" id="PF00672">
    <property type="entry name" value="HAMP"/>
    <property type="match status" value="1"/>
</dbReference>
<sequence length="574" mass="64856">MKKPNKSVTGTIAKAMILILLLSLATTNFAILTLASSLNDAEAVNVSGSMRMQSYRLAHDMQSDSPLYYLHVEQFERSLYSPSMKSLQSWDVPTEITQDYYKLIVRWHELKKVLASDDREQYLMLVANFVDRIDHFVLKLQEHSENKLIRLAWAGGIGLGGILLVAVYVVLFVRKQIVRPLGQLILASEQVQNRSFDVSVDIRSDNELGILGNAFKNMANDLGKLYRGLEQAVNEKTHKLQHAHQSLQVLYQSSQELTATRISHENFRAILTYISSVEGITAVELKVDEVEGSPWIATEGEFNGKSERIKVLQLDGDMLGQLRYQIGLPCPDEKLIDNFVQILSRAIYYNKAQRQTEQIILMEERATIARELHDSLAQSLSYLKIQVTLLKRSLNKELPEVDGSRSGMVLNDIREGLDNAYIQLRELLTTFRLSIKEGTFGEAITEMLHQLDDQTEATIKLNNQMSSLELGANEQVHILQLIREAVLNAMKHADAKVIDVSCIEDENALVTVKIVDDGVGFDQNIEKIDHYGMSIMQERAARLNANLSIHTAENQGCEVVLTFQRSKEPLSERM</sequence>
<dbReference type="NCBIfam" id="NF008184">
    <property type="entry name" value="PRK10935.1"/>
    <property type="match status" value="1"/>
</dbReference>
<dbReference type="AlphaFoldDB" id="A0A1H6CE75"/>
<evidence type="ECO:0000313" key="17">
    <source>
        <dbReference type="EMBL" id="SEG70646.1"/>
    </source>
</evidence>
<dbReference type="Gene3D" id="6.10.340.10">
    <property type="match status" value="1"/>
</dbReference>
<dbReference type="Pfam" id="PF13675">
    <property type="entry name" value="PilJ"/>
    <property type="match status" value="1"/>
</dbReference>
<evidence type="ECO:0000313" key="18">
    <source>
        <dbReference type="Proteomes" id="UP000236721"/>
    </source>
</evidence>
<dbReference type="CDD" id="cd16917">
    <property type="entry name" value="HATPase_UhpB-NarQ-NarX-like"/>
    <property type="match status" value="1"/>
</dbReference>
<dbReference type="GO" id="GO:0005524">
    <property type="term" value="F:ATP binding"/>
    <property type="evidence" value="ECO:0007669"/>
    <property type="project" value="UniProtKB-UniRule"/>
</dbReference>
<proteinExistence type="predicted"/>
<organism evidence="17 18">
    <name type="scientific">Vibrio hangzhouensis</name>
    <dbReference type="NCBI Taxonomy" id="462991"/>
    <lineage>
        <taxon>Bacteria</taxon>
        <taxon>Pseudomonadati</taxon>
        <taxon>Pseudomonadota</taxon>
        <taxon>Gammaproteobacteria</taxon>
        <taxon>Vibrionales</taxon>
        <taxon>Vibrionaceae</taxon>
        <taxon>Vibrio</taxon>
    </lineage>
</organism>
<dbReference type="PROSITE" id="PS50885">
    <property type="entry name" value="HAMP"/>
    <property type="match status" value="1"/>
</dbReference>
<dbReference type="InterPro" id="IPR011712">
    <property type="entry name" value="Sig_transdc_His_kin_sub3_dim/P"/>
</dbReference>
<keyword evidence="7 15" id="KW-0812">Transmembrane</keyword>
<evidence type="ECO:0000256" key="14">
    <source>
        <dbReference type="PIRNR" id="PIRNR003167"/>
    </source>
</evidence>
<dbReference type="InterPro" id="IPR029095">
    <property type="entry name" value="NarX-like_N"/>
</dbReference>
<evidence type="ECO:0000256" key="9">
    <source>
        <dbReference type="ARBA" id="ARBA00022777"/>
    </source>
</evidence>
<dbReference type="SUPFAM" id="SSF158472">
    <property type="entry name" value="HAMP domain-like"/>
    <property type="match status" value="1"/>
</dbReference>
<evidence type="ECO:0000256" key="11">
    <source>
        <dbReference type="ARBA" id="ARBA00022989"/>
    </source>
</evidence>
<keyword evidence="11 15" id="KW-1133">Transmembrane helix</keyword>
<evidence type="ECO:0000256" key="13">
    <source>
        <dbReference type="ARBA" id="ARBA00023136"/>
    </source>
</evidence>
<dbReference type="InterPro" id="IPR036890">
    <property type="entry name" value="HATPase_C_sf"/>
</dbReference>
<keyword evidence="12 14" id="KW-0902">Two-component regulatory system</keyword>
<evidence type="ECO:0000256" key="5">
    <source>
        <dbReference type="ARBA" id="ARBA00022553"/>
    </source>
</evidence>
<keyword evidence="13 14" id="KW-0472">Membrane</keyword>
<dbReference type="SMART" id="SM00304">
    <property type="entry name" value="HAMP"/>
    <property type="match status" value="1"/>
</dbReference>